<feature type="region of interest" description="Disordered" evidence="1">
    <location>
        <begin position="83"/>
        <end position="117"/>
    </location>
</feature>
<name>A0A6A6JHV6_WESOR</name>
<dbReference type="Proteomes" id="UP000800097">
    <property type="component" value="Unassembled WGS sequence"/>
</dbReference>
<evidence type="ECO:0000313" key="2">
    <source>
        <dbReference type="EMBL" id="KAF2276141.1"/>
    </source>
</evidence>
<feature type="compositionally biased region" description="Polar residues" evidence="1">
    <location>
        <begin position="24"/>
        <end position="39"/>
    </location>
</feature>
<keyword evidence="3" id="KW-1185">Reference proteome</keyword>
<gene>
    <name evidence="2" type="ORF">EI97DRAFT_50489</name>
</gene>
<accession>A0A6A6JHV6</accession>
<dbReference type="EMBL" id="ML986494">
    <property type="protein sequence ID" value="KAF2276141.1"/>
    <property type="molecule type" value="Genomic_DNA"/>
</dbReference>
<dbReference type="RefSeq" id="XP_033653680.1">
    <property type="nucleotide sequence ID" value="XM_033802856.1"/>
</dbReference>
<protein>
    <submittedName>
        <fullName evidence="2">Uncharacterized protein</fullName>
    </submittedName>
</protein>
<evidence type="ECO:0000256" key="1">
    <source>
        <dbReference type="SAM" id="MobiDB-lite"/>
    </source>
</evidence>
<proteinExistence type="predicted"/>
<sequence>MSNCQRHGEPSNHFVAAIRRNSSPCSLQEGVPTTGQTEWQIPKDGPPERGVRHLPPILSPAKTTQRTIDKKLSIVTRVCCPDEGPDVVPRMRTLTPRWAHGTPQLETPSSPPPRQQK</sequence>
<reference evidence="2" key="1">
    <citation type="journal article" date="2020" name="Stud. Mycol.">
        <title>101 Dothideomycetes genomes: a test case for predicting lifestyles and emergence of pathogens.</title>
        <authorList>
            <person name="Haridas S."/>
            <person name="Albert R."/>
            <person name="Binder M."/>
            <person name="Bloem J."/>
            <person name="Labutti K."/>
            <person name="Salamov A."/>
            <person name="Andreopoulos B."/>
            <person name="Baker S."/>
            <person name="Barry K."/>
            <person name="Bills G."/>
            <person name="Bluhm B."/>
            <person name="Cannon C."/>
            <person name="Castanera R."/>
            <person name="Culley D."/>
            <person name="Daum C."/>
            <person name="Ezra D."/>
            <person name="Gonzalez J."/>
            <person name="Henrissat B."/>
            <person name="Kuo A."/>
            <person name="Liang C."/>
            <person name="Lipzen A."/>
            <person name="Lutzoni F."/>
            <person name="Magnuson J."/>
            <person name="Mondo S."/>
            <person name="Nolan M."/>
            <person name="Ohm R."/>
            <person name="Pangilinan J."/>
            <person name="Park H.-J."/>
            <person name="Ramirez L."/>
            <person name="Alfaro M."/>
            <person name="Sun H."/>
            <person name="Tritt A."/>
            <person name="Yoshinaga Y."/>
            <person name="Zwiers L.-H."/>
            <person name="Turgeon B."/>
            <person name="Goodwin S."/>
            <person name="Spatafora J."/>
            <person name="Crous P."/>
            <person name="Grigoriev I."/>
        </authorList>
    </citation>
    <scope>NUCLEOTIDE SEQUENCE</scope>
    <source>
        <strain evidence="2">CBS 379.55</strain>
    </source>
</reference>
<dbReference type="GeneID" id="54556031"/>
<evidence type="ECO:0000313" key="3">
    <source>
        <dbReference type="Proteomes" id="UP000800097"/>
    </source>
</evidence>
<feature type="region of interest" description="Disordered" evidence="1">
    <location>
        <begin position="24"/>
        <end position="56"/>
    </location>
</feature>
<organism evidence="2 3">
    <name type="scientific">Westerdykella ornata</name>
    <dbReference type="NCBI Taxonomy" id="318751"/>
    <lineage>
        <taxon>Eukaryota</taxon>
        <taxon>Fungi</taxon>
        <taxon>Dikarya</taxon>
        <taxon>Ascomycota</taxon>
        <taxon>Pezizomycotina</taxon>
        <taxon>Dothideomycetes</taxon>
        <taxon>Pleosporomycetidae</taxon>
        <taxon>Pleosporales</taxon>
        <taxon>Sporormiaceae</taxon>
        <taxon>Westerdykella</taxon>
    </lineage>
</organism>
<dbReference type="AlphaFoldDB" id="A0A6A6JHV6"/>